<comment type="caution">
    <text evidence="2">The sequence shown here is derived from an EMBL/GenBank/DDBJ whole genome shotgun (WGS) entry which is preliminary data.</text>
</comment>
<evidence type="ECO:0000313" key="2">
    <source>
        <dbReference type="EMBL" id="KAJ7330355.1"/>
    </source>
</evidence>
<evidence type="ECO:0000313" key="3">
    <source>
        <dbReference type="Proteomes" id="UP001218218"/>
    </source>
</evidence>
<dbReference type="AlphaFoldDB" id="A0AAD6ZMZ7"/>
<keyword evidence="3" id="KW-1185">Reference proteome</keyword>
<dbReference type="Proteomes" id="UP001218218">
    <property type="component" value="Unassembled WGS sequence"/>
</dbReference>
<dbReference type="InterPro" id="IPR001810">
    <property type="entry name" value="F-box_dom"/>
</dbReference>
<dbReference type="Gene3D" id="1.20.1280.50">
    <property type="match status" value="1"/>
</dbReference>
<reference evidence="2" key="1">
    <citation type="submission" date="2023-03" db="EMBL/GenBank/DDBJ databases">
        <title>Massive genome expansion in bonnet fungi (Mycena s.s.) driven by repeated elements and novel gene families across ecological guilds.</title>
        <authorList>
            <consortium name="Lawrence Berkeley National Laboratory"/>
            <person name="Harder C.B."/>
            <person name="Miyauchi S."/>
            <person name="Viragh M."/>
            <person name="Kuo A."/>
            <person name="Thoen E."/>
            <person name="Andreopoulos B."/>
            <person name="Lu D."/>
            <person name="Skrede I."/>
            <person name="Drula E."/>
            <person name="Henrissat B."/>
            <person name="Morin E."/>
            <person name="Kohler A."/>
            <person name="Barry K."/>
            <person name="LaButti K."/>
            <person name="Morin E."/>
            <person name="Salamov A."/>
            <person name="Lipzen A."/>
            <person name="Mereny Z."/>
            <person name="Hegedus B."/>
            <person name="Baldrian P."/>
            <person name="Stursova M."/>
            <person name="Weitz H."/>
            <person name="Taylor A."/>
            <person name="Grigoriev I.V."/>
            <person name="Nagy L.G."/>
            <person name="Martin F."/>
            <person name="Kauserud H."/>
        </authorList>
    </citation>
    <scope>NUCLEOTIDE SEQUENCE</scope>
    <source>
        <strain evidence="2">CBHHK002</strain>
    </source>
</reference>
<accession>A0AAD6ZMZ7</accession>
<protein>
    <recommendedName>
        <fullName evidence="1">F-box domain-containing protein</fullName>
    </recommendedName>
</protein>
<organism evidence="2 3">
    <name type="scientific">Mycena albidolilacea</name>
    <dbReference type="NCBI Taxonomy" id="1033008"/>
    <lineage>
        <taxon>Eukaryota</taxon>
        <taxon>Fungi</taxon>
        <taxon>Dikarya</taxon>
        <taxon>Basidiomycota</taxon>
        <taxon>Agaricomycotina</taxon>
        <taxon>Agaricomycetes</taxon>
        <taxon>Agaricomycetidae</taxon>
        <taxon>Agaricales</taxon>
        <taxon>Marasmiineae</taxon>
        <taxon>Mycenaceae</taxon>
        <taxon>Mycena</taxon>
    </lineage>
</organism>
<dbReference type="Pfam" id="PF12937">
    <property type="entry name" value="F-box-like"/>
    <property type="match status" value="1"/>
</dbReference>
<sequence length="501" mass="57239">MTALSFGDLPPEILSEILGFLDAKVLLLCSSVCKLWHDTVEGSPELQYTIELWADGMICGPSSGVLTHTETLEALYKKRRAWKHLEWTSKTVVEFQPLVFCRAYELVAGLFVQQKEGPDFLAISLPRTVDEPQASRDIYSMGTNLQNFEDFAIDPTQDLIVRFYTPPGELAYLECRTLSFQEPHPLVSNDVLAFLLDRDPIGPFSMQVADDIIGIFFLQAPFSFKLFNWRVGITITELRDQEIGAPLPVVGFHLLSPRSYIFAHTSFGLGNAGQIDIYAFDGERANHPTHVATLELPKLLPKTYITTLIIQAGPFCAQPIFGTPFSKSNEHRIYMLLIRYGIATPGNWYRLFVHYRWFHKYVLDHRRGETKFAPVVPWDEWGPQNSRMLPGENYQWNRHIHGERVALPCPHYDFRAMRIIDFGIIPKRILASGISHPLEPTVLEQDGVFEDIVTTSLPYTSTVRLLDEKYDLFLLDQDRIIAMDTSESVTNYHERVAVYTF</sequence>
<gene>
    <name evidence="2" type="ORF">DFH08DRAFT_882449</name>
</gene>
<dbReference type="SUPFAM" id="SSF81383">
    <property type="entry name" value="F-box domain"/>
    <property type="match status" value="1"/>
</dbReference>
<dbReference type="InterPro" id="IPR036047">
    <property type="entry name" value="F-box-like_dom_sf"/>
</dbReference>
<feature type="domain" description="F-box" evidence="1">
    <location>
        <begin position="3"/>
        <end position="56"/>
    </location>
</feature>
<dbReference type="SMART" id="SM00256">
    <property type="entry name" value="FBOX"/>
    <property type="match status" value="1"/>
</dbReference>
<name>A0AAD6ZMZ7_9AGAR</name>
<dbReference type="PROSITE" id="PS50181">
    <property type="entry name" value="FBOX"/>
    <property type="match status" value="1"/>
</dbReference>
<dbReference type="EMBL" id="JARIHO010000037">
    <property type="protein sequence ID" value="KAJ7330355.1"/>
    <property type="molecule type" value="Genomic_DNA"/>
</dbReference>
<proteinExistence type="predicted"/>
<evidence type="ECO:0000259" key="1">
    <source>
        <dbReference type="PROSITE" id="PS50181"/>
    </source>
</evidence>